<accession>A0ABQ2C727</accession>
<dbReference type="Proteomes" id="UP000603295">
    <property type="component" value="Unassembled WGS sequence"/>
</dbReference>
<name>A0ABQ2C727_9LACO</name>
<keyword evidence="2" id="KW-1185">Reference proteome</keyword>
<evidence type="ECO:0000313" key="2">
    <source>
        <dbReference type="Proteomes" id="UP000603295"/>
    </source>
</evidence>
<comment type="caution">
    <text evidence="1">The sequence shown here is derived from an EMBL/GenBank/DDBJ whole genome shotgun (WGS) entry which is preliminary data.</text>
</comment>
<organism evidence="1 2">
    <name type="scientific">Limosilactobacillus caviae</name>
    <dbReference type="NCBI Taxonomy" id="1769424"/>
    <lineage>
        <taxon>Bacteria</taxon>
        <taxon>Bacillati</taxon>
        <taxon>Bacillota</taxon>
        <taxon>Bacilli</taxon>
        <taxon>Lactobacillales</taxon>
        <taxon>Lactobacillaceae</taxon>
        <taxon>Limosilactobacillus</taxon>
    </lineage>
</organism>
<dbReference type="EMBL" id="BMDS01000011">
    <property type="protein sequence ID" value="GGI64177.1"/>
    <property type="molecule type" value="Genomic_DNA"/>
</dbReference>
<proteinExistence type="predicted"/>
<protein>
    <submittedName>
        <fullName evidence="1">Uncharacterized protein</fullName>
    </submittedName>
</protein>
<reference evidence="2" key="1">
    <citation type="journal article" date="2019" name="Int. J. Syst. Evol. Microbiol.">
        <title>The Global Catalogue of Microorganisms (GCM) 10K type strain sequencing project: providing services to taxonomists for standard genome sequencing and annotation.</title>
        <authorList>
            <consortium name="The Broad Institute Genomics Platform"/>
            <consortium name="The Broad Institute Genome Sequencing Center for Infectious Disease"/>
            <person name="Wu L."/>
            <person name="Ma J."/>
        </authorList>
    </citation>
    <scope>NUCLEOTIDE SEQUENCE [LARGE SCALE GENOMIC DNA]</scope>
    <source>
        <strain evidence="2">CCM 8609</strain>
    </source>
</reference>
<sequence>MNYNSESYDYIWYTLFSFHTPSVGCTCDFVPSYQLKVNSFEFERLNGVRSIQLIVKETSK</sequence>
<evidence type="ECO:0000313" key="1">
    <source>
        <dbReference type="EMBL" id="GGI64177.1"/>
    </source>
</evidence>
<gene>
    <name evidence="1" type="ORF">GCM10011459_20110</name>
</gene>